<feature type="transmembrane region" description="Helical" evidence="10">
    <location>
        <begin position="48"/>
        <end position="69"/>
    </location>
</feature>
<evidence type="ECO:0000256" key="5">
    <source>
        <dbReference type="ARBA" id="ARBA00022741"/>
    </source>
</evidence>
<dbReference type="Pfam" id="PF07730">
    <property type="entry name" value="HisKA_3"/>
    <property type="match status" value="1"/>
</dbReference>
<dbReference type="GO" id="GO:0000155">
    <property type="term" value="F:phosphorelay sensor kinase activity"/>
    <property type="evidence" value="ECO:0007669"/>
    <property type="project" value="InterPro"/>
</dbReference>
<evidence type="ECO:0000256" key="8">
    <source>
        <dbReference type="ARBA" id="ARBA00023012"/>
    </source>
</evidence>
<sequence>MPSAAPSAPAPRGRWGVAWRSVIGAALGGLVWSEYAASAGSSGDLAQFWLVVVDPVVGVVTLVATLVWVRRHPLAVGLLTALASCVSATAAGGATIALGSVATRRRWPEILLVAAANIGAGFALDAVHPNSTDQSPWWVAVIIGILVTAVIVAVGVAVGQRRELLAGLRERAETAEREQAAREEAARVGERNRIAREMHDVLAHRISLVAMHAGALGFRTDLTREEQATAARTIEENAHLALQELRDVLGVLREPTSAGLTPERPQPLLGDVPDLVAEARGAGMRVELADRVTGTPPATVSRTAYRVVQEGLTNARKHAPDTRVSVRLAGDPDEGLTIRVTNPTSVRVGGTGMPGAGVGLLGLGERVSRLGGRISHGPGSGGGYELSVWLPWST</sequence>
<evidence type="ECO:0000256" key="3">
    <source>
        <dbReference type="ARBA" id="ARBA00022553"/>
    </source>
</evidence>
<evidence type="ECO:0000256" key="2">
    <source>
        <dbReference type="ARBA" id="ARBA00012438"/>
    </source>
</evidence>
<evidence type="ECO:0000256" key="4">
    <source>
        <dbReference type="ARBA" id="ARBA00022679"/>
    </source>
</evidence>
<evidence type="ECO:0000313" key="14">
    <source>
        <dbReference type="Proteomes" id="UP000035721"/>
    </source>
</evidence>
<dbReference type="CDD" id="cd16917">
    <property type="entry name" value="HATPase_UhpB-NarQ-NarX-like"/>
    <property type="match status" value="1"/>
</dbReference>
<dbReference type="Pfam" id="PF02518">
    <property type="entry name" value="HATPase_c"/>
    <property type="match status" value="1"/>
</dbReference>
<feature type="transmembrane region" description="Helical" evidence="10">
    <location>
        <begin position="110"/>
        <end position="131"/>
    </location>
</feature>
<dbReference type="GO" id="GO:0046983">
    <property type="term" value="F:protein dimerization activity"/>
    <property type="evidence" value="ECO:0007669"/>
    <property type="project" value="InterPro"/>
</dbReference>
<dbReference type="EMBL" id="CAJB01000019">
    <property type="protein sequence ID" value="CCH76237.1"/>
    <property type="molecule type" value="Genomic_DNA"/>
</dbReference>
<evidence type="ECO:0000313" key="13">
    <source>
        <dbReference type="EMBL" id="CCH76237.1"/>
    </source>
</evidence>
<evidence type="ECO:0000256" key="1">
    <source>
        <dbReference type="ARBA" id="ARBA00000085"/>
    </source>
</evidence>
<keyword evidence="10" id="KW-0472">Membrane</keyword>
<keyword evidence="6 13" id="KW-0418">Kinase</keyword>
<proteinExistence type="predicted"/>
<keyword evidence="3" id="KW-0597">Phosphoprotein</keyword>
<protein>
    <recommendedName>
        <fullName evidence="2">histidine kinase</fullName>
        <ecNumber evidence="2">2.7.13.3</ecNumber>
    </recommendedName>
</protein>
<evidence type="ECO:0000256" key="9">
    <source>
        <dbReference type="SAM" id="Coils"/>
    </source>
</evidence>
<dbReference type="EC" id="2.7.13.3" evidence="2"/>
<feature type="domain" description="Histidine kinase/HSP90-like ATPase" evidence="11">
    <location>
        <begin position="301"/>
        <end position="392"/>
    </location>
</feature>
<dbReference type="Gene3D" id="1.20.5.1930">
    <property type="match status" value="1"/>
</dbReference>
<dbReference type="OrthoDB" id="227596at2"/>
<accession>A0A077LUE7</accession>
<dbReference type="PANTHER" id="PTHR24421:SF10">
    <property type="entry name" value="NITRATE_NITRITE SENSOR PROTEIN NARQ"/>
    <property type="match status" value="1"/>
</dbReference>
<keyword evidence="10" id="KW-0812">Transmembrane</keyword>
<dbReference type="GO" id="GO:0005524">
    <property type="term" value="F:ATP binding"/>
    <property type="evidence" value="ECO:0007669"/>
    <property type="project" value="UniProtKB-KW"/>
</dbReference>
<evidence type="ECO:0000256" key="10">
    <source>
        <dbReference type="SAM" id="Phobius"/>
    </source>
</evidence>
<dbReference type="GO" id="GO:0016020">
    <property type="term" value="C:membrane"/>
    <property type="evidence" value="ECO:0007669"/>
    <property type="project" value="InterPro"/>
</dbReference>
<dbReference type="PANTHER" id="PTHR24421">
    <property type="entry name" value="NITRATE/NITRITE SENSOR PROTEIN NARX-RELATED"/>
    <property type="match status" value="1"/>
</dbReference>
<name>A0A077LUE7_9MICO</name>
<dbReference type="STRING" id="1194083.BN12_1150030"/>
<gene>
    <name evidence="13" type="ORF">BN12_1150030</name>
</gene>
<evidence type="ECO:0000256" key="7">
    <source>
        <dbReference type="ARBA" id="ARBA00022840"/>
    </source>
</evidence>
<comment type="catalytic activity">
    <reaction evidence="1">
        <text>ATP + protein L-histidine = ADP + protein N-phospho-L-histidine.</text>
        <dbReference type="EC" id="2.7.13.3"/>
    </reaction>
</comment>
<dbReference type="Proteomes" id="UP000035721">
    <property type="component" value="Unassembled WGS sequence"/>
</dbReference>
<feature type="coiled-coil region" evidence="9">
    <location>
        <begin position="158"/>
        <end position="185"/>
    </location>
</feature>
<reference evidence="13 14" key="1">
    <citation type="journal article" date="2013" name="ISME J.">
        <title>A metabolic model for members of the genus Tetrasphaera involved in enhanced biological phosphorus removal.</title>
        <authorList>
            <person name="Kristiansen R."/>
            <person name="Nguyen H.T.T."/>
            <person name="Saunders A.M."/>
            <person name="Nielsen J.L."/>
            <person name="Wimmer R."/>
            <person name="Le V.Q."/>
            <person name="McIlroy S.J."/>
            <person name="Petrovski S."/>
            <person name="Seviour R.J."/>
            <person name="Calteau A."/>
            <person name="Nielsen K.L."/>
            <person name="Nielsen P.H."/>
        </authorList>
    </citation>
    <scope>NUCLEOTIDE SEQUENCE [LARGE SCALE GENOMIC DNA]</scope>
    <source>
        <strain evidence="13 14">T1-X7</strain>
    </source>
</reference>
<dbReference type="RefSeq" id="WP_048552933.1">
    <property type="nucleotide sequence ID" value="NZ_HF570958.1"/>
</dbReference>
<dbReference type="InterPro" id="IPR050482">
    <property type="entry name" value="Sensor_HK_TwoCompSys"/>
</dbReference>
<keyword evidence="7" id="KW-0067">ATP-binding</keyword>
<keyword evidence="8" id="KW-0902">Two-component regulatory system</keyword>
<dbReference type="InterPro" id="IPR011712">
    <property type="entry name" value="Sig_transdc_His_kin_sub3_dim/P"/>
</dbReference>
<feature type="transmembrane region" description="Helical" evidence="10">
    <location>
        <begin position="75"/>
        <end position="98"/>
    </location>
</feature>
<keyword evidence="4" id="KW-0808">Transferase</keyword>
<feature type="transmembrane region" description="Helical" evidence="10">
    <location>
        <begin position="137"/>
        <end position="159"/>
    </location>
</feature>
<feature type="domain" description="Signal transduction histidine kinase subgroup 3 dimerisation and phosphoacceptor" evidence="12">
    <location>
        <begin position="190"/>
        <end position="255"/>
    </location>
</feature>
<dbReference type="SUPFAM" id="SSF55874">
    <property type="entry name" value="ATPase domain of HSP90 chaperone/DNA topoisomerase II/histidine kinase"/>
    <property type="match status" value="1"/>
</dbReference>
<evidence type="ECO:0000259" key="11">
    <source>
        <dbReference type="Pfam" id="PF02518"/>
    </source>
</evidence>
<comment type="caution">
    <text evidence="13">The sequence shown here is derived from an EMBL/GenBank/DDBJ whole genome shotgun (WGS) entry which is preliminary data.</text>
</comment>
<feature type="transmembrane region" description="Helical" evidence="10">
    <location>
        <begin position="17"/>
        <end position="36"/>
    </location>
</feature>
<evidence type="ECO:0000259" key="12">
    <source>
        <dbReference type="Pfam" id="PF07730"/>
    </source>
</evidence>
<dbReference type="Gene3D" id="3.30.565.10">
    <property type="entry name" value="Histidine kinase-like ATPase, C-terminal domain"/>
    <property type="match status" value="1"/>
</dbReference>
<keyword evidence="5" id="KW-0547">Nucleotide-binding</keyword>
<organism evidence="13 14">
    <name type="scientific">Nostocoides japonicum T1-X7</name>
    <dbReference type="NCBI Taxonomy" id="1194083"/>
    <lineage>
        <taxon>Bacteria</taxon>
        <taxon>Bacillati</taxon>
        <taxon>Actinomycetota</taxon>
        <taxon>Actinomycetes</taxon>
        <taxon>Micrococcales</taxon>
        <taxon>Intrasporangiaceae</taxon>
        <taxon>Nostocoides</taxon>
    </lineage>
</organism>
<dbReference type="AlphaFoldDB" id="A0A077LUE7"/>
<dbReference type="InterPro" id="IPR003594">
    <property type="entry name" value="HATPase_dom"/>
</dbReference>
<evidence type="ECO:0000256" key="6">
    <source>
        <dbReference type="ARBA" id="ARBA00022777"/>
    </source>
</evidence>
<keyword evidence="10" id="KW-1133">Transmembrane helix</keyword>
<dbReference type="InterPro" id="IPR036890">
    <property type="entry name" value="HATPase_C_sf"/>
</dbReference>
<keyword evidence="9" id="KW-0175">Coiled coil</keyword>
<keyword evidence="14" id="KW-1185">Reference proteome</keyword>